<dbReference type="Gene3D" id="3.40.50.300">
    <property type="entry name" value="P-loop containing nucleotide triphosphate hydrolases"/>
    <property type="match status" value="1"/>
</dbReference>
<proteinExistence type="inferred from homology"/>
<evidence type="ECO:0000256" key="6">
    <source>
        <dbReference type="ARBA" id="ARBA00023242"/>
    </source>
</evidence>
<keyword evidence="5" id="KW-0067">ATP-binding</keyword>
<gene>
    <name evidence="10" type="ORF">APZ42_023587</name>
</gene>
<evidence type="ECO:0000256" key="3">
    <source>
        <dbReference type="ARBA" id="ARBA00022705"/>
    </source>
</evidence>
<dbReference type="InterPro" id="IPR027417">
    <property type="entry name" value="P-loop_NTPase"/>
</dbReference>
<evidence type="ECO:0000256" key="4">
    <source>
        <dbReference type="ARBA" id="ARBA00022741"/>
    </source>
</evidence>
<keyword evidence="11" id="KW-1185">Reference proteome</keyword>
<dbReference type="InterPro" id="IPR047088">
    <property type="entry name" value="ORC5_C"/>
</dbReference>
<dbReference type="InterPro" id="IPR041664">
    <property type="entry name" value="AAA_16"/>
</dbReference>
<dbReference type="GO" id="GO:0006270">
    <property type="term" value="P:DNA replication initiation"/>
    <property type="evidence" value="ECO:0007669"/>
    <property type="project" value="TreeGrafter"/>
</dbReference>
<feature type="domain" description="ORC5 lid" evidence="9">
    <location>
        <begin position="195"/>
        <end position="261"/>
    </location>
</feature>
<name>A0A164UU03_9CRUS</name>
<feature type="domain" description="Orc1-like AAA ATPase" evidence="7">
    <location>
        <begin position="14"/>
        <end position="145"/>
    </location>
</feature>
<dbReference type="OrthoDB" id="365981at2759"/>
<dbReference type="GO" id="GO:0005664">
    <property type="term" value="C:nuclear origin of replication recognition complex"/>
    <property type="evidence" value="ECO:0007669"/>
    <property type="project" value="TreeGrafter"/>
</dbReference>
<evidence type="ECO:0000256" key="5">
    <source>
        <dbReference type="ARBA" id="ARBA00022840"/>
    </source>
</evidence>
<dbReference type="SUPFAM" id="SSF52540">
    <property type="entry name" value="P-loop containing nucleoside triphosphate hydrolases"/>
    <property type="match status" value="1"/>
</dbReference>
<dbReference type="Pfam" id="PF21639">
    <property type="entry name" value="ORC5_lid"/>
    <property type="match status" value="1"/>
</dbReference>
<dbReference type="Pfam" id="PF14630">
    <property type="entry name" value="ORC5_C"/>
    <property type="match status" value="1"/>
</dbReference>
<sequence>MENNSIKVTLKAEIPHRDQQIDILVDILETSTLPPFLYVYGHTSTGKSLVVQQVIQSIENIQYAAIQCIECLSPRFLYESILEQLGCEDRCDSANDFARHLKQIYVGRPICIVLDKAERLRDLNDGMLIPTLTKIPEYTGLNICIMFISEIPFEKFRCGTGSLDPIHIFFPQYSKEEILDLLMKECPQPENASLYQTYLSMILGVFLVACRDYCELRYIASQHWDSFMEPINSGEIDRTQSVKLWRHLEPKLRSSLNQVYVRGPDTCGTQIGLKMELPFFSKFLIIAAYLASYNPARYDRRLFVKAKEGRKNKDKGLKSLKKQKLHNAARLMGPKVFPIDRLMAIFYSIVEERVTPSLNIFVQISTLVSLKLLTHTGSAAMFQGVPKYRCNAGYDLVRSLARTVNFELGRYLYDTTV</sequence>
<keyword evidence="4" id="KW-0547">Nucleotide-binding</keyword>
<evidence type="ECO:0000313" key="10">
    <source>
        <dbReference type="EMBL" id="KZS11667.1"/>
    </source>
</evidence>
<dbReference type="GO" id="GO:0003688">
    <property type="term" value="F:DNA replication origin binding"/>
    <property type="evidence" value="ECO:0007669"/>
    <property type="project" value="TreeGrafter"/>
</dbReference>
<organism evidence="10 11">
    <name type="scientific">Daphnia magna</name>
    <dbReference type="NCBI Taxonomy" id="35525"/>
    <lineage>
        <taxon>Eukaryota</taxon>
        <taxon>Metazoa</taxon>
        <taxon>Ecdysozoa</taxon>
        <taxon>Arthropoda</taxon>
        <taxon>Crustacea</taxon>
        <taxon>Branchiopoda</taxon>
        <taxon>Diplostraca</taxon>
        <taxon>Cladocera</taxon>
        <taxon>Anomopoda</taxon>
        <taxon>Daphniidae</taxon>
        <taxon>Daphnia</taxon>
    </lineage>
</organism>
<reference evidence="10 11" key="1">
    <citation type="submission" date="2016-03" db="EMBL/GenBank/DDBJ databases">
        <title>EvidentialGene: Evidence-directed Construction of Genes on Genomes.</title>
        <authorList>
            <person name="Gilbert D.G."/>
            <person name="Choi J.-H."/>
            <person name="Mockaitis K."/>
            <person name="Colbourne J."/>
            <person name="Pfrender M."/>
        </authorList>
    </citation>
    <scope>NUCLEOTIDE SEQUENCE [LARGE SCALE GENOMIC DNA]</scope>
    <source>
        <strain evidence="10 11">Xinb3</strain>
        <tissue evidence="10">Complete organism</tissue>
    </source>
</reference>
<dbReference type="Pfam" id="PF13191">
    <property type="entry name" value="AAA_16"/>
    <property type="match status" value="1"/>
</dbReference>
<evidence type="ECO:0000259" key="8">
    <source>
        <dbReference type="Pfam" id="PF14630"/>
    </source>
</evidence>
<keyword evidence="6" id="KW-0539">Nucleus</keyword>
<dbReference type="PANTHER" id="PTHR12705">
    <property type="entry name" value="ORIGIN RECOGNITION COMPLEX SUBUNIT 5"/>
    <property type="match status" value="1"/>
</dbReference>
<keyword evidence="3" id="KW-0235">DNA replication</keyword>
<feature type="domain" description="Origin recognition complex subunit 5 C-terminal" evidence="8">
    <location>
        <begin position="277"/>
        <end position="412"/>
    </location>
</feature>
<dbReference type="Proteomes" id="UP000076858">
    <property type="component" value="Unassembled WGS sequence"/>
</dbReference>
<evidence type="ECO:0000259" key="9">
    <source>
        <dbReference type="Pfam" id="PF21639"/>
    </source>
</evidence>
<comment type="similarity">
    <text evidence="2">Belongs to the ORC5 family.</text>
</comment>
<dbReference type="STRING" id="35525.A0A164UU03"/>
<dbReference type="PANTHER" id="PTHR12705:SF0">
    <property type="entry name" value="ORIGIN RECOGNITION COMPLEX SUBUNIT 5"/>
    <property type="match status" value="1"/>
</dbReference>
<protein>
    <submittedName>
        <fullName evidence="10">Origin recognition complex subunit</fullName>
    </submittedName>
</protein>
<evidence type="ECO:0000256" key="2">
    <source>
        <dbReference type="ARBA" id="ARBA00006269"/>
    </source>
</evidence>
<evidence type="ECO:0000259" key="7">
    <source>
        <dbReference type="Pfam" id="PF13191"/>
    </source>
</evidence>
<dbReference type="InterPro" id="IPR020796">
    <property type="entry name" value="ORC5"/>
</dbReference>
<evidence type="ECO:0000256" key="1">
    <source>
        <dbReference type="ARBA" id="ARBA00004123"/>
    </source>
</evidence>
<dbReference type="EMBL" id="LRGB01001574">
    <property type="protein sequence ID" value="KZS11667.1"/>
    <property type="molecule type" value="Genomic_DNA"/>
</dbReference>
<dbReference type="AlphaFoldDB" id="A0A164UU03"/>
<evidence type="ECO:0000313" key="11">
    <source>
        <dbReference type="Proteomes" id="UP000076858"/>
    </source>
</evidence>
<accession>A0A164UU03</accession>
<comment type="caution">
    <text evidence="10">The sequence shown here is derived from an EMBL/GenBank/DDBJ whole genome shotgun (WGS) entry which is preliminary data.</text>
</comment>
<dbReference type="InterPro" id="IPR048866">
    <property type="entry name" value="ORC5_lid"/>
</dbReference>
<comment type="subcellular location">
    <subcellularLocation>
        <location evidence="1">Nucleus</location>
    </subcellularLocation>
</comment>